<evidence type="ECO:0000256" key="1">
    <source>
        <dbReference type="SAM" id="SignalP"/>
    </source>
</evidence>
<keyword evidence="3" id="KW-1185">Reference proteome</keyword>
<comment type="caution">
    <text evidence="2">The sequence shown here is derived from an EMBL/GenBank/DDBJ whole genome shotgun (WGS) entry which is preliminary data.</text>
</comment>
<organism evidence="2 3">
    <name type="scientific">Albidovulum litorale</name>
    <dbReference type="NCBI Taxonomy" id="2984134"/>
    <lineage>
        <taxon>Bacteria</taxon>
        <taxon>Pseudomonadati</taxon>
        <taxon>Pseudomonadota</taxon>
        <taxon>Alphaproteobacteria</taxon>
        <taxon>Rhodobacterales</taxon>
        <taxon>Paracoccaceae</taxon>
        <taxon>Albidovulum</taxon>
    </lineage>
</organism>
<sequence>MPRVLFSLFLLFCPAIAQAVPVSSALRDAELRGQATLRYFGFPLYHARLYTPEGKPLDWQDDLALELTYLRGLTQTDLVEATLREIGRTGAPLPVKDQLARCFDDVGKGDRYLAVSNGPDEILFWRNDRRMCALSHPQIKQRFMAIFLGDDTRSPGFTRKLRGQ</sequence>
<proteinExistence type="predicted"/>
<accession>A0ABT2ZR72</accession>
<keyword evidence="1" id="KW-0732">Signal</keyword>
<gene>
    <name evidence="2" type="ORF">OEZ71_15280</name>
</gene>
<evidence type="ECO:0008006" key="4">
    <source>
        <dbReference type="Google" id="ProtNLM"/>
    </source>
</evidence>
<evidence type="ECO:0000313" key="3">
    <source>
        <dbReference type="Proteomes" id="UP001652564"/>
    </source>
</evidence>
<dbReference type="EMBL" id="JAOWKZ010000004">
    <property type="protein sequence ID" value="MCV2873660.1"/>
    <property type="molecule type" value="Genomic_DNA"/>
</dbReference>
<protein>
    <recommendedName>
        <fullName evidence="4">Chalcone isomerase domain-containing protein</fullName>
    </recommendedName>
</protein>
<reference evidence="2 3" key="1">
    <citation type="submission" date="2022-10" db="EMBL/GenBank/DDBJ databases">
        <title>Defluviimonas sp. nov., isolated from ocean surface sediments.</title>
        <authorList>
            <person name="He W."/>
            <person name="Wang L."/>
            <person name="Zhang D.-F."/>
        </authorList>
    </citation>
    <scope>NUCLEOTIDE SEQUENCE [LARGE SCALE GENOMIC DNA]</scope>
    <source>
        <strain evidence="2 3">WL0050</strain>
    </source>
</reference>
<feature type="signal peptide" evidence="1">
    <location>
        <begin position="1"/>
        <end position="19"/>
    </location>
</feature>
<evidence type="ECO:0000313" key="2">
    <source>
        <dbReference type="EMBL" id="MCV2873660.1"/>
    </source>
</evidence>
<name>A0ABT2ZR72_9RHOB</name>
<feature type="chain" id="PRO_5045642385" description="Chalcone isomerase domain-containing protein" evidence="1">
    <location>
        <begin position="20"/>
        <end position="164"/>
    </location>
</feature>
<dbReference type="RefSeq" id="WP_263740897.1">
    <property type="nucleotide sequence ID" value="NZ_JAOWKZ010000004.1"/>
</dbReference>
<dbReference type="Proteomes" id="UP001652564">
    <property type="component" value="Unassembled WGS sequence"/>
</dbReference>